<dbReference type="RefSeq" id="WP_168101206.1">
    <property type="nucleotide sequence ID" value="NZ_JAATEN010000005.1"/>
</dbReference>
<protein>
    <recommendedName>
        <fullName evidence="4">Integral membrane protein</fullName>
    </recommendedName>
</protein>
<evidence type="ECO:0000256" key="1">
    <source>
        <dbReference type="SAM" id="Phobius"/>
    </source>
</evidence>
<feature type="transmembrane region" description="Helical" evidence="1">
    <location>
        <begin position="55"/>
        <end position="76"/>
    </location>
</feature>
<evidence type="ECO:0000313" key="3">
    <source>
        <dbReference type="Proteomes" id="UP000695264"/>
    </source>
</evidence>
<evidence type="ECO:0000313" key="2">
    <source>
        <dbReference type="EMBL" id="NJQ00601.1"/>
    </source>
</evidence>
<dbReference type="EMBL" id="JAATEN010000005">
    <property type="protein sequence ID" value="NJQ00601.1"/>
    <property type="molecule type" value="Genomic_DNA"/>
</dbReference>
<keyword evidence="1" id="KW-0472">Membrane</keyword>
<dbReference type="Proteomes" id="UP000695264">
    <property type="component" value="Unassembled WGS sequence"/>
</dbReference>
<sequence length="155" mass="15605">MARRPAALVAVVTGLVLVAEAVGAVWLHWFLGEVVSRQSMSLAGLDPDHMGASTLGLGIVLGLFLLGCAVTLVTAGVRNRAPRSVPRVLLIACAVLHAVLGALTVGLVGWDAFAFLMTVFGLIVFCLLGFAEGDGAPPSGPATADGGTAGAPAHP</sequence>
<feature type="transmembrane region" description="Helical" evidence="1">
    <location>
        <begin position="88"/>
        <end position="107"/>
    </location>
</feature>
<gene>
    <name evidence="2" type="ORF">HCK00_08625</name>
</gene>
<reference evidence="2 3" key="1">
    <citation type="submission" date="2020-03" db="EMBL/GenBank/DDBJ databases">
        <title>WGS of actinomycetes isolated from Thailand.</title>
        <authorList>
            <person name="Thawai C."/>
        </authorList>
    </citation>
    <scope>NUCLEOTIDE SEQUENCE [LARGE SCALE GENOMIC DNA]</scope>
    <source>
        <strain evidence="2 3">PLAI 1-29</strain>
    </source>
</reference>
<keyword evidence="3" id="KW-1185">Reference proteome</keyword>
<accession>A0ABX1BSB3</accession>
<proteinExistence type="predicted"/>
<feature type="transmembrane region" description="Helical" evidence="1">
    <location>
        <begin position="113"/>
        <end position="131"/>
    </location>
</feature>
<name>A0ABX1BSB3_9ACTN</name>
<organism evidence="2 3">
    <name type="scientific">Streptomyces zingiberis</name>
    <dbReference type="NCBI Taxonomy" id="2053010"/>
    <lineage>
        <taxon>Bacteria</taxon>
        <taxon>Bacillati</taxon>
        <taxon>Actinomycetota</taxon>
        <taxon>Actinomycetes</taxon>
        <taxon>Kitasatosporales</taxon>
        <taxon>Streptomycetaceae</taxon>
        <taxon>Streptomyces</taxon>
    </lineage>
</organism>
<keyword evidence="1" id="KW-0812">Transmembrane</keyword>
<evidence type="ECO:0008006" key="4">
    <source>
        <dbReference type="Google" id="ProtNLM"/>
    </source>
</evidence>
<keyword evidence="1" id="KW-1133">Transmembrane helix</keyword>
<comment type="caution">
    <text evidence="2">The sequence shown here is derived from an EMBL/GenBank/DDBJ whole genome shotgun (WGS) entry which is preliminary data.</text>
</comment>